<evidence type="ECO:0000313" key="1">
    <source>
        <dbReference type="EMBL" id="KAJ7529275.1"/>
    </source>
</evidence>
<reference evidence="2" key="1">
    <citation type="journal article" date="2024" name="Proc. Natl. Acad. Sci. U.S.A.">
        <title>Extraordinary preservation of gene collinearity over three hundred million years revealed in homosporous lycophytes.</title>
        <authorList>
            <person name="Li C."/>
            <person name="Wickell D."/>
            <person name="Kuo L.Y."/>
            <person name="Chen X."/>
            <person name="Nie B."/>
            <person name="Liao X."/>
            <person name="Peng D."/>
            <person name="Ji J."/>
            <person name="Jenkins J."/>
            <person name="Williams M."/>
            <person name="Shu S."/>
            <person name="Plott C."/>
            <person name="Barry K."/>
            <person name="Rajasekar S."/>
            <person name="Grimwood J."/>
            <person name="Han X."/>
            <person name="Sun S."/>
            <person name="Hou Z."/>
            <person name="He W."/>
            <person name="Dai G."/>
            <person name="Sun C."/>
            <person name="Schmutz J."/>
            <person name="Leebens-Mack J.H."/>
            <person name="Li F.W."/>
            <person name="Wang L."/>
        </authorList>
    </citation>
    <scope>NUCLEOTIDE SEQUENCE [LARGE SCALE GENOMIC DNA]</scope>
    <source>
        <strain evidence="2">cv. PW_Plant_1</strain>
    </source>
</reference>
<organism evidence="1 2">
    <name type="scientific">Diphasiastrum complanatum</name>
    <name type="common">Issler's clubmoss</name>
    <name type="synonym">Lycopodium complanatum</name>
    <dbReference type="NCBI Taxonomy" id="34168"/>
    <lineage>
        <taxon>Eukaryota</taxon>
        <taxon>Viridiplantae</taxon>
        <taxon>Streptophyta</taxon>
        <taxon>Embryophyta</taxon>
        <taxon>Tracheophyta</taxon>
        <taxon>Lycopodiopsida</taxon>
        <taxon>Lycopodiales</taxon>
        <taxon>Lycopodiaceae</taxon>
        <taxon>Lycopodioideae</taxon>
        <taxon>Diphasiastrum</taxon>
    </lineage>
</organism>
<accession>A0ACC2BHP4</accession>
<name>A0ACC2BHP4_DIPCM</name>
<proteinExistence type="predicted"/>
<dbReference type="EMBL" id="CM055106">
    <property type="protein sequence ID" value="KAJ7529275.1"/>
    <property type="molecule type" value="Genomic_DNA"/>
</dbReference>
<gene>
    <name evidence="1" type="ORF">O6H91_15G041700</name>
</gene>
<evidence type="ECO:0000313" key="2">
    <source>
        <dbReference type="Proteomes" id="UP001162992"/>
    </source>
</evidence>
<dbReference type="Proteomes" id="UP001162992">
    <property type="component" value="Chromosome 15"/>
</dbReference>
<sequence length="104" mass="11617">MVAFWANVGVHFKFEITVLSDPDSNQQLKSQNLNIQISGHSFQPNFRRANGTSPITCLRTAAHQLLESFKSSLEVQVPWNIDCLHCTKYLCTLCSLVINFGSGC</sequence>
<comment type="caution">
    <text evidence="1">The sequence shown here is derived from an EMBL/GenBank/DDBJ whole genome shotgun (WGS) entry which is preliminary data.</text>
</comment>
<keyword evidence="2" id="KW-1185">Reference proteome</keyword>
<protein>
    <submittedName>
        <fullName evidence="1">Uncharacterized protein</fullName>
    </submittedName>
</protein>